<dbReference type="OrthoDB" id="676979at2759"/>
<keyword evidence="2" id="KW-0677">Repeat</keyword>
<evidence type="ECO:0000256" key="2">
    <source>
        <dbReference type="ARBA" id="ARBA00022737"/>
    </source>
</evidence>
<dbReference type="PANTHER" id="PTHR24366">
    <property type="entry name" value="IG(IMMUNOGLOBULIN) AND LRR(LEUCINE RICH REPEAT) DOMAINS"/>
    <property type="match status" value="1"/>
</dbReference>
<dbReference type="Proteomes" id="UP000276133">
    <property type="component" value="Unassembled WGS sequence"/>
</dbReference>
<sequence>MKKEVPEKTCTNYAKKPMFSSEKEIVAYYENLVFRVDTIHETRKLNYKNYNDEETDNTDRNTIISKIKEIELFNLERFKSNSKSYQYCYLAKCSITGKIRKTAVALLITNFFLEDFIIQGIKRNGRKINLGYKYQFLANLLDLNTNISKGIRNEKFITYNMHKIESFKLRSKFYENDKYKLCHLLGFEPLKNITRLQILHFIPTINKNMFHYLFNLEDLILSGCFIKKLENGAFNGLFNLKQLDLSKNHIEDIDNLAFKDLKNLCSLKFDIYAVLDKYGEINYLNTNKKYDFDFGIEKLEEIFGEKEKMLTVNEFAKLSSITGADLGKILPKFVNLRFLNAPYVTGFENFNFEYLEFLILEQTGKVPTFCSSFQRLKAFKIQDVTDFEIDCFKNLSSLDYLDIRAANSTILDKITTNVFNGLIGSDKKIRYFCMGIDIVDDQMIDFNSKMDLFNSLFHLSENKIERQFSSFSPKRSTFIEIFDFIDTRVIIANFRLMKEITYEYNNYPDFIKHENIIKKIRTALNQIYDLEKPKIFIDENFTFYSEIVFDHLDAEIQSFLNLILNKISQTLEGEIKEFLQMIRKNFIGIKNLTNLIKYSLEKANTIYSKYDYKLEEILILLNKRIHLAGCDYFLLDLYQYLTQIIDLIDDLTQKGIIFEFNCESNNKFECRELYRKYFSFKEHFIHLIDRSLNEIEFEIKNKLVLFAIRKDYFSQLLDLIEKSNQIMEFMVDSIDPLRMLPSSITFGQKIHSKNFIKKFKRNLSILYDSTQRIEIWKMFEWFKNEPICAFKMRKNLICEPVEYFSKDFFGSKWDSLFGKFVFLYRKIGVLLKY</sequence>
<evidence type="ECO:0000313" key="4">
    <source>
        <dbReference type="Proteomes" id="UP000276133"/>
    </source>
</evidence>
<dbReference type="AlphaFoldDB" id="A0A3M7QV86"/>
<organism evidence="3 4">
    <name type="scientific">Brachionus plicatilis</name>
    <name type="common">Marine rotifer</name>
    <name type="synonym">Brachionus muelleri</name>
    <dbReference type="NCBI Taxonomy" id="10195"/>
    <lineage>
        <taxon>Eukaryota</taxon>
        <taxon>Metazoa</taxon>
        <taxon>Spiralia</taxon>
        <taxon>Gnathifera</taxon>
        <taxon>Rotifera</taxon>
        <taxon>Eurotatoria</taxon>
        <taxon>Monogononta</taxon>
        <taxon>Pseudotrocha</taxon>
        <taxon>Ploima</taxon>
        <taxon>Brachionidae</taxon>
        <taxon>Brachionus</taxon>
    </lineage>
</organism>
<accession>A0A3M7QV86</accession>
<protein>
    <submittedName>
        <fullName evidence="3">Uncharacterized protein</fullName>
    </submittedName>
</protein>
<dbReference type="PROSITE" id="PS51450">
    <property type="entry name" value="LRR"/>
    <property type="match status" value="1"/>
</dbReference>
<gene>
    <name evidence="3" type="ORF">BpHYR1_017789</name>
</gene>
<dbReference type="Gene3D" id="3.80.10.10">
    <property type="entry name" value="Ribonuclease Inhibitor"/>
    <property type="match status" value="1"/>
</dbReference>
<dbReference type="PANTHER" id="PTHR24366:SF96">
    <property type="entry name" value="LEUCINE RICH REPEAT CONTAINING 53"/>
    <property type="match status" value="1"/>
</dbReference>
<keyword evidence="1" id="KW-0433">Leucine-rich repeat</keyword>
<name>A0A3M7QV86_BRAPC</name>
<evidence type="ECO:0000256" key="1">
    <source>
        <dbReference type="ARBA" id="ARBA00022614"/>
    </source>
</evidence>
<dbReference type="InterPro" id="IPR001611">
    <property type="entry name" value="Leu-rich_rpt"/>
</dbReference>
<proteinExistence type="predicted"/>
<comment type="caution">
    <text evidence="3">The sequence shown here is derived from an EMBL/GenBank/DDBJ whole genome shotgun (WGS) entry which is preliminary data.</text>
</comment>
<dbReference type="SMART" id="SM00369">
    <property type="entry name" value="LRR_TYP"/>
    <property type="match status" value="2"/>
</dbReference>
<dbReference type="EMBL" id="REGN01005094">
    <property type="protein sequence ID" value="RNA14898.1"/>
    <property type="molecule type" value="Genomic_DNA"/>
</dbReference>
<dbReference type="SUPFAM" id="SSF52058">
    <property type="entry name" value="L domain-like"/>
    <property type="match status" value="1"/>
</dbReference>
<reference evidence="3 4" key="1">
    <citation type="journal article" date="2018" name="Sci. Rep.">
        <title>Genomic signatures of local adaptation to the degree of environmental predictability in rotifers.</title>
        <authorList>
            <person name="Franch-Gras L."/>
            <person name="Hahn C."/>
            <person name="Garcia-Roger E.M."/>
            <person name="Carmona M.J."/>
            <person name="Serra M."/>
            <person name="Gomez A."/>
        </authorList>
    </citation>
    <scope>NUCLEOTIDE SEQUENCE [LARGE SCALE GENOMIC DNA]</scope>
    <source>
        <strain evidence="3">HYR1</strain>
    </source>
</reference>
<dbReference type="Pfam" id="PF13855">
    <property type="entry name" value="LRR_8"/>
    <property type="match status" value="1"/>
</dbReference>
<dbReference type="InterPro" id="IPR032675">
    <property type="entry name" value="LRR_dom_sf"/>
</dbReference>
<dbReference type="InterPro" id="IPR003591">
    <property type="entry name" value="Leu-rich_rpt_typical-subtyp"/>
</dbReference>
<evidence type="ECO:0000313" key="3">
    <source>
        <dbReference type="EMBL" id="RNA14898.1"/>
    </source>
</evidence>
<keyword evidence="4" id="KW-1185">Reference proteome</keyword>